<feature type="region of interest" description="Disordered" evidence="3">
    <location>
        <begin position="203"/>
        <end position="232"/>
    </location>
</feature>
<accession>A0A976FJW1</accession>
<feature type="region of interest" description="Disordered" evidence="3">
    <location>
        <begin position="516"/>
        <end position="650"/>
    </location>
</feature>
<comment type="caution">
    <text evidence="5">The sequence shown here is derived from an EMBL/GenBank/DDBJ whole genome shotgun (WGS) entry which is preliminary data.</text>
</comment>
<evidence type="ECO:0000313" key="5">
    <source>
        <dbReference type="EMBL" id="TDH68001.1"/>
    </source>
</evidence>
<dbReference type="GO" id="GO:0030686">
    <property type="term" value="C:90S preribosome"/>
    <property type="evidence" value="ECO:0007669"/>
    <property type="project" value="TreeGrafter"/>
</dbReference>
<feature type="compositionally biased region" description="Basic and acidic residues" evidence="3">
    <location>
        <begin position="586"/>
        <end position="599"/>
    </location>
</feature>
<dbReference type="Proteomes" id="UP000294530">
    <property type="component" value="Unassembled WGS sequence"/>
</dbReference>
<evidence type="ECO:0000256" key="2">
    <source>
        <dbReference type="SAM" id="Coils"/>
    </source>
</evidence>
<reference evidence="5 6" key="1">
    <citation type="journal article" date="2021" name="Genome Biol.">
        <title>AFLAP: assembly-free linkage analysis pipeline using k-mers from genome sequencing data.</title>
        <authorList>
            <person name="Fletcher K."/>
            <person name="Zhang L."/>
            <person name="Gil J."/>
            <person name="Han R."/>
            <person name="Cavanaugh K."/>
            <person name="Michelmore R."/>
        </authorList>
    </citation>
    <scope>NUCLEOTIDE SEQUENCE [LARGE SCALE GENOMIC DNA]</scope>
    <source>
        <strain evidence="5 6">SF5</strain>
    </source>
</reference>
<dbReference type="GeneID" id="94346249"/>
<dbReference type="PANTHER" id="PTHR14490">
    <property type="entry name" value="ZINC FINGER, ZZ TYPE"/>
    <property type="match status" value="1"/>
</dbReference>
<dbReference type="InterPro" id="IPR024626">
    <property type="entry name" value="Kri1-like_C"/>
</dbReference>
<feature type="compositionally biased region" description="Acidic residues" evidence="3">
    <location>
        <begin position="61"/>
        <end position="76"/>
    </location>
</feature>
<dbReference type="EMBL" id="SHOA02000013">
    <property type="protein sequence ID" value="TDH68001.1"/>
    <property type="molecule type" value="Genomic_DNA"/>
</dbReference>
<feature type="compositionally biased region" description="Basic and acidic residues" evidence="3">
    <location>
        <begin position="43"/>
        <end position="60"/>
    </location>
</feature>
<feature type="region of interest" description="Disordered" evidence="3">
    <location>
        <begin position="296"/>
        <end position="328"/>
    </location>
</feature>
<feature type="coiled-coil region" evidence="2">
    <location>
        <begin position="427"/>
        <end position="459"/>
    </location>
</feature>
<evidence type="ECO:0000256" key="1">
    <source>
        <dbReference type="ARBA" id="ARBA00007473"/>
    </source>
</evidence>
<feature type="compositionally biased region" description="Basic residues" evidence="3">
    <location>
        <begin position="614"/>
        <end position="624"/>
    </location>
</feature>
<evidence type="ECO:0000256" key="3">
    <source>
        <dbReference type="SAM" id="MobiDB-lite"/>
    </source>
</evidence>
<dbReference type="RefSeq" id="XP_067817500.1">
    <property type="nucleotide sequence ID" value="XM_067960578.1"/>
</dbReference>
<dbReference type="PANTHER" id="PTHR14490:SF5">
    <property type="entry name" value="PROTEIN KRI1 HOMOLOG"/>
    <property type="match status" value="1"/>
</dbReference>
<feature type="compositionally biased region" description="Basic residues" evidence="3">
    <location>
        <begin position="561"/>
        <end position="571"/>
    </location>
</feature>
<feature type="compositionally biased region" description="Basic and acidic residues" evidence="3">
    <location>
        <begin position="534"/>
        <end position="553"/>
    </location>
</feature>
<dbReference type="GO" id="GO:0000447">
    <property type="term" value="P:endonucleolytic cleavage in ITS1 to separate SSU-rRNA from 5.8S rRNA and LSU-rRNA from tricistronic rRNA transcript (SSU-rRNA, 5.8S rRNA, LSU-rRNA)"/>
    <property type="evidence" value="ECO:0007669"/>
    <property type="project" value="TreeGrafter"/>
</dbReference>
<organism evidence="5 6">
    <name type="scientific">Bremia lactucae</name>
    <name type="common">Lettuce downy mildew</name>
    <dbReference type="NCBI Taxonomy" id="4779"/>
    <lineage>
        <taxon>Eukaryota</taxon>
        <taxon>Sar</taxon>
        <taxon>Stramenopiles</taxon>
        <taxon>Oomycota</taxon>
        <taxon>Peronosporomycetes</taxon>
        <taxon>Peronosporales</taxon>
        <taxon>Peronosporaceae</taxon>
        <taxon>Bremia</taxon>
    </lineage>
</organism>
<feature type="compositionally biased region" description="Basic residues" evidence="3">
    <location>
        <begin position="523"/>
        <end position="533"/>
    </location>
</feature>
<dbReference type="Pfam" id="PF05178">
    <property type="entry name" value="Kri1"/>
    <property type="match status" value="1"/>
</dbReference>
<gene>
    <name evidence="5" type="ORF">CCR75_002481</name>
</gene>
<feature type="region of interest" description="Disordered" evidence="3">
    <location>
        <begin position="43"/>
        <end position="81"/>
    </location>
</feature>
<dbReference type="KEGG" id="blac:94346249"/>
<evidence type="ECO:0000313" key="6">
    <source>
        <dbReference type="Proteomes" id="UP000294530"/>
    </source>
</evidence>
<protein>
    <recommendedName>
        <fullName evidence="4">Kri1-like C-terminal domain-containing protein</fullName>
    </recommendedName>
</protein>
<comment type="similarity">
    <text evidence="1">Belongs to the KRI1 family.</text>
</comment>
<dbReference type="GO" id="GO:0005730">
    <property type="term" value="C:nucleolus"/>
    <property type="evidence" value="ECO:0007669"/>
    <property type="project" value="TreeGrafter"/>
</dbReference>
<dbReference type="InterPro" id="IPR018034">
    <property type="entry name" value="Kri1"/>
</dbReference>
<dbReference type="AlphaFoldDB" id="A0A976FJW1"/>
<feature type="compositionally biased region" description="Polar residues" evidence="3">
    <location>
        <begin position="629"/>
        <end position="640"/>
    </location>
</feature>
<feature type="domain" description="Kri1-like C-terminal" evidence="4">
    <location>
        <begin position="453"/>
        <end position="538"/>
    </location>
</feature>
<name>A0A976FJW1_BRELC</name>
<sequence length="650" mass="76263">MGSNDLSNDLLVVKGASKPLHSSPLKRRTVQLKVNQKFAQAFEERKRKEEISALEKRGLGTDDDESSSETEDEDGEELTKDLDADIRTTLKLIRKKDLSIYDPSITFFQNSEKVESGSDEGQAKKVSKKKVSAPIYYKDLVRQQAIAGNVSGSEEDDDMIKPVQTYKEEQSRIKQDFLDSLKEENCSDDERDELDGRLFTVRKRTDEEQKEEDEDQAVFQSKHSREKEMAPEEFLEHYLTSEGWKDKMETIPHYEDIVKEDDEDAEELKNAEEFEHSYNFRFEEQGSNVIQTYTRQVEDTMRREDDARKRKRAERKERKALERQKKEEELRRLKNLKQAEIEQKLEKVARLMGGSDSTNGLKPEDLEGDFDPVEYDKRMHAVFDEQYYKEDDEMVKPTWDEEEDKELFGGLPVDLEEDTVEMGSEIVDEQNEEEEEEDIQLKKMTIEEMERAKQQYMDELYGLDYEDLIGEMKCRFKYRQVQNNDFGLTVDEIMAADDKDLKQLVSLKRLAPYADTEYSVDRKRLRNLKKSIRKVQEEKKRRKSKQEPSKDTETQIVELSKKKRKRSKLKKEKTNDSEAIEEADDKEAKQMNKEEKQDSTEPVVDNVSKESEKKKRRSKKKKNGEKKSTYASTGLSTSRLESYKLLKQSI</sequence>
<feature type="compositionally biased region" description="Basic and acidic residues" evidence="3">
    <location>
        <begin position="223"/>
        <end position="232"/>
    </location>
</feature>
<evidence type="ECO:0000259" key="4">
    <source>
        <dbReference type="Pfam" id="PF12936"/>
    </source>
</evidence>
<dbReference type="OrthoDB" id="10252032at2759"/>
<keyword evidence="6" id="KW-1185">Reference proteome</keyword>
<proteinExistence type="inferred from homology"/>
<dbReference type="Pfam" id="PF12936">
    <property type="entry name" value="Kri1_C"/>
    <property type="match status" value="1"/>
</dbReference>
<keyword evidence="2" id="KW-0175">Coiled coil</keyword>